<feature type="compositionally biased region" description="Acidic residues" evidence="1">
    <location>
        <begin position="33"/>
        <end position="44"/>
    </location>
</feature>
<sequence>MFLLAAAPMGMGGCIVTSNDAPIEAGEMGESGESGDDGDGDGDGDPGNAYVCSSAYEAMFVCLSPLTCDEFMMQEPPGCEAEQADVEQVCFG</sequence>
<dbReference type="AlphaFoldDB" id="A0A0C1ZJK3"/>
<evidence type="ECO:0000313" key="2">
    <source>
        <dbReference type="EMBL" id="KIG17659.1"/>
    </source>
</evidence>
<proteinExistence type="predicted"/>
<dbReference type="EMBL" id="JMCC02000021">
    <property type="protein sequence ID" value="KIG17659.1"/>
    <property type="molecule type" value="Genomic_DNA"/>
</dbReference>
<feature type="region of interest" description="Disordered" evidence="1">
    <location>
        <begin position="22"/>
        <end position="46"/>
    </location>
</feature>
<comment type="caution">
    <text evidence="2">The sequence shown here is derived from an EMBL/GenBank/DDBJ whole genome shotgun (WGS) entry which is preliminary data.</text>
</comment>
<evidence type="ECO:0000313" key="3">
    <source>
        <dbReference type="Proteomes" id="UP000031599"/>
    </source>
</evidence>
<evidence type="ECO:0000256" key="1">
    <source>
        <dbReference type="SAM" id="MobiDB-lite"/>
    </source>
</evidence>
<accession>A0A0C1ZJK3</accession>
<dbReference type="Proteomes" id="UP000031599">
    <property type="component" value="Unassembled WGS sequence"/>
</dbReference>
<name>A0A0C1ZJK3_9BACT</name>
<gene>
    <name evidence="2" type="ORF">DB30_02934</name>
</gene>
<reference evidence="2 3" key="1">
    <citation type="submission" date="2014-12" db="EMBL/GenBank/DDBJ databases">
        <title>Genome assembly of Enhygromyxa salina DSM 15201.</title>
        <authorList>
            <person name="Sharma G."/>
            <person name="Subramanian S."/>
        </authorList>
    </citation>
    <scope>NUCLEOTIDE SEQUENCE [LARGE SCALE GENOMIC DNA]</scope>
    <source>
        <strain evidence="2 3">DSM 15201</strain>
    </source>
</reference>
<protein>
    <submittedName>
        <fullName evidence="2">Uncharacterized protein</fullName>
    </submittedName>
</protein>
<organism evidence="2 3">
    <name type="scientific">Enhygromyxa salina</name>
    <dbReference type="NCBI Taxonomy" id="215803"/>
    <lineage>
        <taxon>Bacteria</taxon>
        <taxon>Pseudomonadati</taxon>
        <taxon>Myxococcota</taxon>
        <taxon>Polyangia</taxon>
        <taxon>Nannocystales</taxon>
        <taxon>Nannocystaceae</taxon>
        <taxon>Enhygromyxa</taxon>
    </lineage>
</organism>